<reference evidence="1" key="1">
    <citation type="submission" date="2020-04" db="EMBL/GenBank/DDBJ databases">
        <authorList>
            <person name="Chiriac C."/>
            <person name="Salcher M."/>
            <person name="Ghai R."/>
            <person name="Kavagutti S V."/>
        </authorList>
    </citation>
    <scope>NUCLEOTIDE SEQUENCE</scope>
</reference>
<proteinExistence type="predicted"/>
<dbReference type="EMBL" id="LR796832">
    <property type="protein sequence ID" value="CAB4168717.1"/>
    <property type="molecule type" value="Genomic_DNA"/>
</dbReference>
<sequence length="207" mass="21373">MPYLQARDSITLNIPAGQSIRVGNFRGAPVQMATVQSNRPNGPVINVPLGATTYGPYPLATDVTLTSLGYEIVEYTIGASPALTESPYNASNVSITGGSINNTSIGATTRNIGAFTQFALDRTDTSGTPGNATINQCLGRAAFAAAASTVVISDTRVTTNSEIFVQLRTADSTLTIARVTSQGAGTFTVTGNAAATAITQFSFLVVN</sequence>
<organism evidence="1">
    <name type="scientific">uncultured Caudovirales phage</name>
    <dbReference type="NCBI Taxonomy" id="2100421"/>
    <lineage>
        <taxon>Viruses</taxon>
        <taxon>Duplodnaviria</taxon>
        <taxon>Heunggongvirae</taxon>
        <taxon>Uroviricota</taxon>
        <taxon>Caudoviricetes</taxon>
        <taxon>Peduoviridae</taxon>
        <taxon>Maltschvirus</taxon>
        <taxon>Maltschvirus maltsch</taxon>
    </lineage>
</organism>
<evidence type="ECO:0000313" key="1">
    <source>
        <dbReference type="EMBL" id="CAB4168717.1"/>
    </source>
</evidence>
<accession>A0A6J5PBY3</accession>
<gene>
    <name evidence="1" type="ORF">UFOVP580_24</name>
</gene>
<name>A0A6J5PBY3_9CAUD</name>
<protein>
    <submittedName>
        <fullName evidence="1">Uncharacterized protein</fullName>
    </submittedName>
</protein>